<dbReference type="PROSITE" id="PS50206">
    <property type="entry name" value="RHODANESE_3"/>
    <property type="match status" value="1"/>
</dbReference>
<keyword evidence="3" id="KW-1185">Reference proteome</keyword>
<comment type="caution">
    <text evidence="2">The sequence shown here is derived from an EMBL/GenBank/DDBJ whole genome shotgun (WGS) entry which is preliminary data.</text>
</comment>
<sequence>MESGGIDHVLARARRGLQRLTAVQAYHAAQRGALLVDTRPEFQRAADGEIPGAIVVERNHLEWRLDPLSPHRIQEAAAHDIHWIVVCDEGYSSSLAAASLRLLGLARATDVIGGFQSWRDSGLPVVRTPVPTAPRRPGT</sequence>
<dbReference type="Proteomes" id="UP000650628">
    <property type="component" value="Unassembled WGS sequence"/>
</dbReference>
<evidence type="ECO:0000313" key="3">
    <source>
        <dbReference type="Proteomes" id="UP000650628"/>
    </source>
</evidence>
<dbReference type="RefSeq" id="WP_203956358.1">
    <property type="nucleotide sequence ID" value="NZ_BOOO01000035.1"/>
</dbReference>
<dbReference type="EMBL" id="BOOO01000035">
    <property type="protein sequence ID" value="GII32465.1"/>
    <property type="molecule type" value="Genomic_DNA"/>
</dbReference>
<dbReference type="AlphaFoldDB" id="A0A8J3X929"/>
<gene>
    <name evidence="2" type="ORF">Pmi06nite_59070</name>
</gene>
<proteinExistence type="predicted"/>
<dbReference type="SMART" id="SM00450">
    <property type="entry name" value="RHOD"/>
    <property type="match status" value="1"/>
</dbReference>
<dbReference type="SUPFAM" id="SSF52821">
    <property type="entry name" value="Rhodanese/Cell cycle control phosphatase"/>
    <property type="match status" value="1"/>
</dbReference>
<organism evidence="2 3">
    <name type="scientific">Planotetraspora mira</name>
    <dbReference type="NCBI Taxonomy" id="58121"/>
    <lineage>
        <taxon>Bacteria</taxon>
        <taxon>Bacillati</taxon>
        <taxon>Actinomycetota</taxon>
        <taxon>Actinomycetes</taxon>
        <taxon>Streptosporangiales</taxon>
        <taxon>Streptosporangiaceae</taxon>
        <taxon>Planotetraspora</taxon>
    </lineage>
</organism>
<evidence type="ECO:0000259" key="1">
    <source>
        <dbReference type="PROSITE" id="PS50206"/>
    </source>
</evidence>
<feature type="domain" description="Rhodanese" evidence="1">
    <location>
        <begin position="29"/>
        <end position="127"/>
    </location>
</feature>
<reference evidence="2 3" key="1">
    <citation type="submission" date="2021-01" db="EMBL/GenBank/DDBJ databases">
        <title>Whole genome shotgun sequence of Planotetraspora mira NBRC 15435.</title>
        <authorList>
            <person name="Komaki H."/>
            <person name="Tamura T."/>
        </authorList>
    </citation>
    <scope>NUCLEOTIDE SEQUENCE [LARGE SCALE GENOMIC DNA]</scope>
    <source>
        <strain evidence="2 3">NBRC 15435</strain>
    </source>
</reference>
<evidence type="ECO:0000313" key="2">
    <source>
        <dbReference type="EMBL" id="GII32465.1"/>
    </source>
</evidence>
<name>A0A8J3X929_9ACTN</name>
<dbReference type="Pfam" id="PF00581">
    <property type="entry name" value="Rhodanese"/>
    <property type="match status" value="1"/>
</dbReference>
<protein>
    <submittedName>
        <fullName evidence="2">Sulfurtransferase</fullName>
    </submittedName>
</protein>
<dbReference type="InterPro" id="IPR001763">
    <property type="entry name" value="Rhodanese-like_dom"/>
</dbReference>
<dbReference type="InterPro" id="IPR036873">
    <property type="entry name" value="Rhodanese-like_dom_sf"/>
</dbReference>
<dbReference type="Gene3D" id="3.40.250.10">
    <property type="entry name" value="Rhodanese-like domain"/>
    <property type="match status" value="1"/>
</dbReference>
<accession>A0A8J3X929</accession>